<dbReference type="InterPro" id="IPR051767">
    <property type="entry name" value="Nucleoporin_NUP42"/>
</dbReference>
<evidence type="ECO:0000259" key="13">
    <source>
        <dbReference type="PROSITE" id="PS50103"/>
    </source>
</evidence>
<dbReference type="Gene3D" id="4.10.1000.10">
    <property type="entry name" value="Zinc finger, CCCH-type"/>
    <property type="match status" value="1"/>
</dbReference>
<dbReference type="GO" id="GO:0008270">
    <property type="term" value="F:zinc ion binding"/>
    <property type="evidence" value="ECO:0007669"/>
    <property type="project" value="UniProtKB-KW"/>
</dbReference>
<keyword evidence="6" id="KW-0653">Protein transport</keyword>
<feature type="compositionally biased region" description="Low complexity" evidence="12">
    <location>
        <begin position="135"/>
        <end position="150"/>
    </location>
</feature>
<dbReference type="PANTHER" id="PTHR46527:SF1">
    <property type="entry name" value="NUCLEOPORIN NUP42"/>
    <property type="match status" value="1"/>
</dbReference>
<dbReference type="GO" id="GO:0005643">
    <property type="term" value="C:nuclear pore"/>
    <property type="evidence" value="ECO:0007669"/>
    <property type="project" value="UniProtKB-SubCell"/>
</dbReference>
<dbReference type="RefSeq" id="XP_032818497.1">
    <property type="nucleotide sequence ID" value="XM_032962606.1"/>
</dbReference>
<dbReference type="SUPFAM" id="SSF90229">
    <property type="entry name" value="CCCH zinc finger"/>
    <property type="match status" value="1"/>
</dbReference>
<evidence type="ECO:0000256" key="2">
    <source>
        <dbReference type="ARBA" id="ARBA00004567"/>
    </source>
</evidence>
<dbReference type="GeneID" id="116947158"/>
<dbReference type="KEGG" id="pmrn:116947158"/>
<comment type="function">
    <text evidence="8">Required for the export of mRNAs containing poly(A) tails from the nucleus into the cytoplasm.</text>
</comment>
<dbReference type="InterPro" id="IPR000571">
    <property type="entry name" value="Znf_CCCH"/>
</dbReference>
<evidence type="ECO:0000313" key="14">
    <source>
        <dbReference type="Proteomes" id="UP001318040"/>
    </source>
</evidence>
<keyword evidence="7" id="KW-0539">Nucleus</keyword>
<feature type="domain" description="C3H1-type" evidence="13">
    <location>
        <begin position="18"/>
        <end position="45"/>
    </location>
</feature>
<dbReference type="Pfam" id="PF00642">
    <property type="entry name" value="zf-CCCH"/>
    <property type="match status" value="1"/>
</dbReference>
<protein>
    <recommendedName>
        <fullName evidence="9">Nucleoporin NUP42</fullName>
    </recommendedName>
    <alternativeName>
        <fullName evidence="10">Nucleoporin-like protein 2</fullName>
    </alternativeName>
</protein>
<sequence length="453" mass="48857">MPNFNSILIEESIHAHAAAAMVICRFFLQGFCRFGDRCWNEHPASPQHSGYSNRGDGFQNPQQHQGRGGGLLPTPNYNRGGRSDYHGGRYGDESDGTSYGRNQVGGFGGGERGRSGRGAYEEDFGGRGGRGAGGFQSQRGGWQGSTWKSGGSSGGIHTENKFSALSNANSEMDEVDEIAQLVINIKKDMEHWESSGLWYLSCYAPTKERACITGFIDLSPEEIRLEYYKRRMSNLQEYLDMVSQLKERWRQRKSELANPNSRDILIAELIKKPQALPAFGISAQPCFNQPMGLALGGFSQPASSRPTFTNNSQSLGFGESATDSGFATGAAPAFGMPAIAGSSQGFEVARSSTSASSFNFSLPSNTQPSTMVASQPAIQAANFSFSLPAAGAKGAGLSMATTPTSSVVLKVGELHTPNEELTQRELQQFQAKKFTFTKIPLKPPTPGLLRISI</sequence>
<feature type="region of interest" description="Disordered" evidence="12">
    <location>
        <begin position="44"/>
        <end position="153"/>
    </location>
</feature>
<feature type="compositionally biased region" description="Basic and acidic residues" evidence="12">
    <location>
        <begin position="81"/>
        <end position="92"/>
    </location>
</feature>
<accession>A0AAJ7X2C3</accession>
<evidence type="ECO:0000256" key="12">
    <source>
        <dbReference type="SAM" id="MobiDB-lite"/>
    </source>
</evidence>
<dbReference type="PANTHER" id="PTHR46527">
    <property type="entry name" value="NUCLEOPORIN-LIKE PROTEIN 2"/>
    <property type="match status" value="1"/>
</dbReference>
<dbReference type="Proteomes" id="UP001318040">
    <property type="component" value="Chromosome 2"/>
</dbReference>
<gene>
    <name evidence="15" type="primary">NUP42</name>
</gene>
<dbReference type="GO" id="GO:0031965">
    <property type="term" value="C:nuclear membrane"/>
    <property type="evidence" value="ECO:0007669"/>
    <property type="project" value="UniProtKB-SubCell"/>
</dbReference>
<dbReference type="PROSITE" id="PS50103">
    <property type="entry name" value="ZF_C3H1"/>
    <property type="match status" value="1"/>
</dbReference>
<evidence type="ECO:0000256" key="1">
    <source>
        <dbReference type="ARBA" id="ARBA00004335"/>
    </source>
</evidence>
<proteinExistence type="predicted"/>
<keyword evidence="14" id="KW-1185">Reference proteome</keyword>
<keyword evidence="6" id="KW-0813">Transport</keyword>
<reference evidence="15" key="1">
    <citation type="submission" date="2025-08" db="UniProtKB">
        <authorList>
            <consortium name="RefSeq"/>
        </authorList>
    </citation>
    <scope>IDENTIFICATION</scope>
    <source>
        <tissue evidence="15">Sperm</tissue>
    </source>
</reference>
<dbReference type="CTD" id="11097"/>
<evidence type="ECO:0000256" key="9">
    <source>
        <dbReference type="ARBA" id="ARBA00039886"/>
    </source>
</evidence>
<evidence type="ECO:0000256" key="8">
    <source>
        <dbReference type="ARBA" id="ARBA00037262"/>
    </source>
</evidence>
<comment type="subcellular location">
    <subcellularLocation>
        <location evidence="1">Nucleus membrane</location>
        <topology evidence="1">Peripheral membrane protein</topology>
        <orientation evidence="1">Cytoplasmic side</orientation>
    </subcellularLocation>
    <subcellularLocation>
        <location evidence="2">Nucleus</location>
        <location evidence="2">Nuclear pore complex</location>
    </subcellularLocation>
</comment>
<keyword evidence="3 11" id="KW-0479">Metal-binding</keyword>
<keyword evidence="6" id="KW-0906">Nuclear pore complex</keyword>
<evidence type="ECO:0000256" key="6">
    <source>
        <dbReference type="ARBA" id="ARBA00023132"/>
    </source>
</evidence>
<evidence type="ECO:0000256" key="5">
    <source>
        <dbReference type="ARBA" id="ARBA00022833"/>
    </source>
</evidence>
<evidence type="ECO:0000313" key="15">
    <source>
        <dbReference type="RefSeq" id="XP_032818497.1"/>
    </source>
</evidence>
<dbReference type="SMART" id="SM00356">
    <property type="entry name" value="ZnF_C3H1"/>
    <property type="match status" value="1"/>
</dbReference>
<keyword evidence="4 11" id="KW-0863">Zinc-finger</keyword>
<dbReference type="AlphaFoldDB" id="A0AAJ7X2C3"/>
<organism evidence="14 15">
    <name type="scientific">Petromyzon marinus</name>
    <name type="common">Sea lamprey</name>
    <dbReference type="NCBI Taxonomy" id="7757"/>
    <lineage>
        <taxon>Eukaryota</taxon>
        <taxon>Metazoa</taxon>
        <taxon>Chordata</taxon>
        <taxon>Craniata</taxon>
        <taxon>Vertebrata</taxon>
        <taxon>Cyclostomata</taxon>
        <taxon>Hyperoartia</taxon>
        <taxon>Petromyzontiformes</taxon>
        <taxon>Petromyzontidae</taxon>
        <taxon>Petromyzon</taxon>
    </lineage>
</organism>
<feature type="zinc finger region" description="C3H1-type" evidence="11">
    <location>
        <begin position="18"/>
        <end position="45"/>
    </location>
</feature>
<dbReference type="InterPro" id="IPR036855">
    <property type="entry name" value="Znf_CCCH_sf"/>
</dbReference>
<keyword evidence="6" id="KW-0811">Translocation</keyword>
<evidence type="ECO:0000256" key="7">
    <source>
        <dbReference type="ARBA" id="ARBA00023242"/>
    </source>
</evidence>
<evidence type="ECO:0000256" key="11">
    <source>
        <dbReference type="PROSITE-ProRule" id="PRU00723"/>
    </source>
</evidence>
<keyword evidence="5 11" id="KW-0862">Zinc</keyword>
<keyword evidence="6" id="KW-0509">mRNA transport</keyword>
<evidence type="ECO:0000256" key="3">
    <source>
        <dbReference type="ARBA" id="ARBA00022723"/>
    </source>
</evidence>
<name>A0AAJ7X2C3_PETMA</name>
<evidence type="ECO:0000256" key="4">
    <source>
        <dbReference type="ARBA" id="ARBA00022771"/>
    </source>
</evidence>
<evidence type="ECO:0000256" key="10">
    <source>
        <dbReference type="ARBA" id="ARBA00042384"/>
    </source>
</evidence>